<dbReference type="Proteomes" id="UP000019222">
    <property type="component" value="Chromosome"/>
</dbReference>
<evidence type="ECO:0000313" key="1">
    <source>
        <dbReference type="EMBL" id="AHI23507.1"/>
    </source>
</evidence>
<dbReference type="SUPFAM" id="SSF56112">
    <property type="entry name" value="Protein kinase-like (PK-like)"/>
    <property type="match status" value="1"/>
</dbReference>
<dbReference type="Gene3D" id="1.20.1270.240">
    <property type="match status" value="1"/>
</dbReference>
<protein>
    <recommendedName>
        <fullName evidence="3">Fructosamine kinase</fullName>
    </recommendedName>
</protein>
<dbReference type="eggNOG" id="COG3001">
    <property type="taxonomic scope" value="Bacteria"/>
</dbReference>
<dbReference type="InterPro" id="IPR016477">
    <property type="entry name" value="Fructo-/Ketosamine-3-kinase"/>
</dbReference>
<evidence type="ECO:0008006" key="3">
    <source>
        <dbReference type="Google" id="ProtNLM"/>
    </source>
</evidence>
<name>W5Y2S4_9CORY</name>
<dbReference type="PANTHER" id="PTHR12149">
    <property type="entry name" value="FRUCTOSAMINE 3 KINASE-RELATED PROTEIN"/>
    <property type="match status" value="1"/>
</dbReference>
<sequence length="219" mass="23266">MARVIEVSEGYLATETIETVAPTPESAFEAGVALAGIHALGAPGFGSPPAGWDGPNYIGTQVELCIPRESWFDFYASQRVLFFVEKAVALGTLSLSDAQEVACLMDELKAVDFPGEPARIHGDLWAGNLLFGKSGPVFIDPAAHGGHPVTDLAMLDLFGAPYLESIFSGYVSAGNAPAGWRELIPLHQLHPLAVHAVTHGAGYGRELMRCAGRVRRALL</sequence>
<proteinExistence type="predicted"/>
<dbReference type="HOGENOM" id="CLU_036517_0_2_11"/>
<evidence type="ECO:0000313" key="2">
    <source>
        <dbReference type="Proteomes" id="UP000019222"/>
    </source>
</evidence>
<gene>
    <name evidence="1" type="ORF">B843_10635</name>
</gene>
<accession>W5Y2S4</accession>
<dbReference type="STRING" id="1224164.B843_10635"/>
<dbReference type="AlphaFoldDB" id="W5Y2S4"/>
<dbReference type="KEGG" id="cvt:B843_10635"/>
<dbReference type="Gene3D" id="1.10.510.10">
    <property type="entry name" value="Transferase(Phosphotransferase) domain 1"/>
    <property type="match status" value="1"/>
</dbReference>
<dbReference type="EMBL" id="CP004353">
    <property type="protein sequence ID" value="AHI23507.1"/>
    <property type="molecule type" value="Genomic_DNA"/>
</dbReference>
<keyword evidence="2" id="KW-1185">Reference proteome</keyword>
<dbReference type="PANTHER" id="PTHR12149:SF8">
    <property type="entry name" value="PROTEIN-RIBULOSAMINE 3-KINASE"/>
    <property type="match status" value="1"/>
</dbReference>
<dbReference type="Pfam" id="PF03881">
    <property type="entry name" value="Fructosamin_kin"/>
    <property type="match status" value="1"/>
</dbReference>
<reference evidence="1 2" key="1">
    <citation type="submission" date="2013-02" db="EMBL/GenBank/DDBJ databases">
        <title>The complete genome sequence of Corynebacterium vitaeruminis DSM 20294.</title>
        <authorList>
            <person name="Ruckert C."/>
            <person name="Albersmeier A."/>
            <person name="Kalinowski J."/>
        </authorList>
    </citation>
    <scope>NUCLEOTIDE SEQUENCE [LARGE SCALE GENOMIC DNA]</scope>
    <source>
        <strain evidence="2">ATCC 10234</strain>
    </source>
</reference>
<organism evidence="1 2">
    <name type="scientific">Corynebacterium vitaeruminis DSM 20294</name>
    <dbReference type="NCBI Taxonomy" id="1224164"/>
    <lineage>
        <taxon>Bacteria</taxon>
        <taxon>Bacillati</taxon>
        <taxon>Actinomycetota</taxon>
        <taxon>Actinomycetes</taxon>
        <taxon>Mycobacteriales</taxon>
        <taxon>Corynebacteriaceae</taxon>
        <taxon>Corynebacterium</taxon>
    </lineage>
</organism>
<dbReference type="InterPro" id="IPR011009">
    <property type="entry name" value="Kinase-like_dom_sf"/>
</dbReference>
<dbReference type="PATRIC" id="fig|1224164.3.peg.2141"/>